<evidence type="ECO:0000313" key="2">
    <source>
        <dbReference type="Proteomes" id="UP001464923"/>
    </source>
</evidence>
<accession>A0ABV1K1I9</accession>
<name>A0ABV1K1I9_9PSEU</name>
<evidence type="ECO:0000313" key="1">
    <source>
        <dbReference type="EMBL" id="MEQ3542091.1"/>
    </source>
</evidence>
<reference evidence="1 2" key="1">
    <citation type="submission" date="2024-03" db="EMBL/GenBank/DDBJ databases">
        <title>Draft genome sequence of Pseudonocardia tropica JCM 19149.</title>
        <authorList>
            <person name="Butdee W."/>
            <person name="Duangmal K."/>
        </authorList>
    </citation>
    <scope>NUCLEOTIDE SEQUENCE [LARGE SCALE GENOMIC DNA]</scope>
    <source>
        <strain evidence="1 2">JCM 19149</strain>
    </source>
</reference>
<protein>
    <submittedName>
        <fullName evidence="1">Uncharacterized protein</fullName>
    </submittedName>
</protein>
<dbReference type="EMBL" id="JBEDNP010000023">
    <property type="protein sequence ID" value="MEQ3542091.1"/>
    <property type="molecule type" value="Genomic_DNA"/>
</dbReference>
<sequence length="316" mass="33372">MTGHATQPIPVAVLPDTGMVYRQMDDGAWYPLDVDTPTGSVALHDCDAAALVRYAPVAASADPARPDLTVHDVLATLREWLDATPANSQYGDALRDVIALAAPASGPEYAIIETNRGDGIEYPVAERNTNGTTGWRVGDELVPDSAVTHVEPVTVIRRDPAPAVDLSWPVDRPDPINALRDLPGAQPHIDIVTARLYALLPPALEAGCPECGSDDCDDYDWATRARLEAAVLAVFEEYGYREGGSLARLAVIAIEELDTAAAPDGPWRAVHDLSVVAADGEQMAQAFDESTALLIANAVNAYRAGGSSPASTDGGQ</sequence>
<keyword evidence="2" id="KW-1185">Reference proteome</keyword>
<dbReference type="RefSeq" id="WP_345651126.1">
    <property type="nucleotide sequence ID" value="NZ_BAABLY010000073.1"/>
</dbReference>
<proteinExistence type="predicted"/>
<organism evidence="1 2">
    <name type="scientific">Pseudonocardia tropica</name>
    <dbReference type="NCBI Taxonomy" id="681289"/>
    <lineage>
        <taxon>Bacteria</taxon>
        <taxon>Bacillati</taxon>
        <taxon>Actinomycetota</taxon>
        <taxon>Actinomycetes</taxon>
        <taxon>Pseudonocardiales</taxon>
        <taxon>Pseudonocardiaceae</taxon>
        <taxon>Pseudonocardia</taxon>
    </lineage>
</organism>
<gene>
    <name evidence="1" type="ORF">WHI96_25075</name>
</gene>
<comment type="caution">
    <text evidence="1">The sequence shown here is derived from an EMBL/GenBank/DDBJ whole genome shotgun (WGS) entry which is preliminary data.</text>
</comment>
<dbReference type="Proteomes" id="UP001464923">
    <property type="component" value="Unassembled WGS sequence"/>
</dbReference>